<dbReference type="InterPro" id="IPR036291">
    <property type="entry name" value="NAD(P)-bd_dom_sf"/>
</dbReference>
<organism evidence="1">
    <name type="scientific">Caligus rogercresseyi</name>
    <name type="common">Sea louse</name>
    <dbReference type="NCBI Taxonomy" id="217165"/>
    <lineage>
        <taxon>Eukaryota</taxon>
        <taxon>Metazoa</taxon>
        <taxon>Ecdysozoa</taxon>
        <taxon>Arthropoda</taxon>
        <taxon>Crustacea</taxon>
        <taxon>Multicrustacea</taxon>
        <taxon>Hexanauplia</taxon>
        <taxon>Copepoda</taxon>
        <taxon>Siphonostomatoida</taxon>
        <taxon>Caligidae</taxon>
        <taxon>Caligus</taxon>
    </lineage>
</organism>
<dbReference type="EMBL" id="BT077319">
    <property type="protein sequence ID" value="ACO11743.1"/>
    <property type="molecule type" value="mRNA"/>
</dbReference>
<dbReference type="Pfam" id="PF00106">
    <property type="entry name" value="adh_short"/>
    <property type="match status" value="1"/>
</dbReference>
<dbReference type="PANTHER" id="PTHR44147:SF2">
    <property type="entry name" value="DEHYDROGENASE_REDUCTASE SDR FAMILY MEMBER 1"/>
    <property type="match status" value="1"/>
</dbReference>
<dbReference type="AlphaFoldDB" id="C1BRU0"/>
<dbReference type="PRINTS" id="PR00081">
    <property type="entry name" value="GDHRDH"/>
</dbReference>
<evidence type="ECO:0000313" key="1">
    <source>
        <dbReference type="EMBL" id="ACO11743.1"/>
    </source>
</evidence>
<proteinExistence type="evidence at transcript level"/>
<name>C1BRU0_CALRO</name>
<accession>C1BRU0</accession>
<reference evidence="1" key="1">
    <citation type="submission" date="2009-03" db="EMBL/GenBank/DDBJ databases">
        <title>Caligus rogercresseyi ESTs and full-length cDNAs.</title>
        <authorList>
            <person name="Yasuike M."/>
            <person name="von Schalburg K."/>
            <person name="Cooper G."/>
            <person name="Leong J."/>
            <person name="Jones S.R.M."/>
            <person name="Koop B.F."/>
        </authorList>
    </citation>
    <scope>NUCLEOTIDE SEQUENCE</scope>
    <source>
        <tissue evidence="1">Whole tissue</tissue>
    </source>
</reference>
<dbReference type="InterPro" id="IPR002347">
    <property type="entry name" value="SDR_fam"/>
</dbReference>
<sequence>MVFFSSLKSVLALRTLCTSPIMTKATMSLRGKVAVVTGASRGIGRGIALQLGGAGATVYITGRSANELNRTANDIKERGGNAIPVSLDHNNDAAVEQFFERIKADQKGILDVLVNNAYSGVGIISETKGKPFWECPGPEMWDKINGVGLRNHYLCTVYASRIMVENKSGLIINISSGGGLRYLFNVVYGIGKAACDRMAADCAVELKKKNVAMVSLWPGPVKTEEITERVLNNSNVTDKERRVFENGESTEFTGSAIVRLASDPKIMDSTGKILFTSALARKYGLTDVNGTITGEMFSIKNILLSQGNTWLATLVPEFIRIPPLFIHYLSNKF</sequence>
<dbReference type="Gene3D" id="3.40.50.720">
    <property type="entry name" value="NAD(P)-binding Rossmann-like Domain"/>
    <property type="match status" value="1"/>
</dbReference>
<dbReference type="SUPFAM" id="SSF51735">
    <property type="entry name" value="NAD(P)-binding Rossmann-fold domains"/>
    <property type="match status" value="1"/>
</dbReference>
<dbReference type="PANTHER" id="PTHR44147">
    <property type="entry name" value="DEHYDROGENASE/REDUCTASE SDR FAMILY MEMBER 1"/>
    <property type="match status" value="1"/>
</dbReference>
<gene>
    <name evidence="1" type="primary">DHRS1</name>
</gene>
<protein>
    <submittedName>
        <fullName evidence="1">Dehydrogenase/reductase SDR family member 1</fullName>
    </submittedName>
</protein>